<feature type="domain" description="Ig-like" evidence="3">
    <location>
        <begin position="618"/>
        <end position="696"/>
    </location>
</feature>
<dbReference type="InterPro" id="IPR044023">
    <property type="entry name" value="Ig_7"/>
</dbReference>
<feature type="domain" description="Ig-like" evidence="3">
    <location>
        <begin position="538"/>
        <end position="615"/>
    </location>
</feature>
<organism evidence="4 5">
    <name type="scientific">Spirosoma pollinicola</name>
    <dbReference type="NCBI Taxonomy" id="2057025"/>
    <lineage>
        <taxon>Bacteria</taxon>
        <taxon>Pseudomonadati</taxon>
        <taxon>Bacteroidota</taxon>
        <taxon>Cytophagia</taxon>
        <taxon>Cytophagales</taxon>
        <taxon>Cytophagaceae</taxon>
        <taxon>Spirosoma</taxon>
    </lineage>
</organism>
<feature type="signal peptide" evidence="1">
    <location>
        <begin position="1"/>
        <end position="27"/>
    </location>
</feature>
<feature type="domain" description="Ig-like" evidence="3">
    <location>
        <begin position="292"/>
        <end position="369"/>
    </location>
</feature>
<evidence type="ECO:0008006" key="6">
    <source>
        <dbReference type="Google" id="ProtNLM"/>
    </source>
</evidence>
<dbReference type="Pfam" id="PF19081">
    <property type="entry name" value="Ig_7"/>
    <property type="match status" value="7"/>
</dbReference>
<dbReference type="Proteomes" id="UP000232883">
    <property type="component" value="Chromosome"/>
</dbReference>
<dbReference type="EMBL" id="CP025096">
    <property type="protein sequence ID" value="AUD02983.1"/>
    <property type="molecule type" value="Genomic_DNA"/>
</dbReference>
<proteinExistence type="predicted"/>
<dbReference type="InterPro" id="IPR026444">
    <property type="entry name" value="Secre_tail"/>
</dbReference>
<feature type="chain" id="PRO_5014797861" description="Secretion system C-terminal sorting domain-containing protein" evidence="1">
    <location>
        <begin position="28"/>
        <end position="1300"/>
    </location>
</feature>
<evidence type="ECO:0000313" key="5">
    <source>
        <dbReference type="Proteomes" id="UP000232883"/>
    </source>
</evidence>
<evidence type="ECO:0000259" key="2">
    <source>
        <dbReference type="Pfam" id="PF18962"/>
    </source>
</evidence>
<name>A0A2K8YZC6_9BACT</name>
<keyword evidence="5" id="KW-1185">Reference proteome</keyword>
<protein>
    <recommendedName>
        <fullName evidence="6">Secretion system C-terminal sorting domain-containing protein</fullName>
    </recommendedName>
</protein>
<feature type="domain" description="Ig-like" evidence="3">
    <location>
        <begin position="124"/>
        <end position="207"/>
    </location>
</feature>
<sequence length="1300" mass="131964">MKGRILYSCLIVCLFCTGLSISSYAQAISNVTFPAAAVCPGSNVTVSFTTSAQFAAGNIFTAYLSDASGTSYPTIIGTVTSRTTGTINATIPTGTATGSGYKIQVKATNGVSANSSATLTVSRPTAPGVTPPSSPYCESDVAPGLLATASGGGSLNWYGTNSSGGTASSTPTVPSTAASAIGTTLYYVSQTVGGCESPRASISVTVKGKPSTPGVITPLTYCVGQPASALTATPGTGGSLNWYSVASGGTASSAAPVPVTSAAISKTYYVSQTQNGCEGPRASITVVVNAIPAAPTATAPAPYCEGATASALSATGQNLLWYGTNASGGSGSGSATVPSTSVIGNTVYYVSQTVNGCESSRTGITIQVKDSPGAPAVTTPSPYCQNQTATALSAIPSTGAILNWYGISSSGGSPSATPTIPVTTQAGTINYYVSQTLNGCEGPRASISVTVKGTPSAPSVSSPLVACQNRTGYSLTASPSSGGSLNWYGTSASGGSSTSTPPILSTASVGSVTYYVSQSVNGCESARSALIVTVNAVPAAPTATAPSPYCEGSTATALSASGQSLLWYGTNASGGSGSGNATVPSTSVIGSTVYYVSQTVSSCESERTGITVQVKDTPNAPGTSAVDFCQGTSVPTLNVSLTSNATVNWYGTNSSGGTPSATAPVPSNSTVGTTVYYVSQTLVGCEGPRASLSVRVKSTPSAPGVNSISFCNNSQAQQLTASGTSLKWFDASDNLLGGAPTPNTGTVGNQTFKVSQTTNENCEGPKASLIVTINPLPSPPGVSNLTYCQAQDDQPQQGIGPLTANGQGSLKWFFSDGSPSASPPTPSIQQSGTQIFQVSQVVNNCEGAKAILQVTVTTPPAPVTPKPVVTYCINDKAVPLEAVGETGSQLKWVDPYGKVTNNAPTPLTLNTNVQPQGDPFYVYQIASNGCYSARSTIRVVVNTTPTLSLFAPTPVVNLGIKAPLQLKFTGSGPYSYSLTGGYSGIARIDTTISVLPRGNTTYQVTSISNGCGTGLPGNPATIAVRVPSVSTSSLTATTLCAGTSLSVPFVTAGEFNPGNAFRIEMVSVTDTTKKYAVSTSANNSPVTGSIPTTLLSGQYYVRIKADNPEIAIIGSNSPTLLTVRSFPTATLTGTQNIYEGTPANLTLTFGGDGPWNVTYADSLRNYPLTVTTNPYVVEARPVRTTTYSLVNVSNSCGTGTLSGTAVITVLPLLGVDDNSLDPLVKAYPVPTATTLIVELNLPLTHDPATLSLTDLGGRPILQHTTRNQLNELNLTAQPSGLYLLRIQVGDRQTVRKVLKQ</sequence>
<dbReference type="KEGG" id="spir:CWM47_14755"/>
<feature type="domain" description="Ig-like" evidence="3">
    <location>
        <begin position="210"/>
        <end position="289"/>
    </location>
</feature>
<dbReference type="OrthoDB" id="9805017at2"/>
<dbReference type="NCBIfam" id="TIGR04183">
    <property type="entry name" value="Por_Secre_tail"/>
    <property type="match status" value="1"/>
</dbReference>
<evidence type="ECO:0000313" key="4">
    <source>
        <dbReference type="EMBL" id="AUD02983.1"/>
    </source>
</evidence>
<evidence type="ECO:0000259" key="3">
    <source>
        <dbReference type="Pfam" id="PF19081"/>
    </source>
</evidence>
<feature type="domain" description="Ig-like" evidence="3">
    <location>
        <begin position="455"/>
        <end position="535"/>
    </location>
</feature>
<dbReference type="RefSeq" id="WP_100988777.1">
    <property type="nucleotide sequence ID" value="NZ_CP025096.1"/>
</dbReference>
<feature type="domain" description="Secretion system C-terminal sorting" evidence="2">
    <location>
        <begin position="1227"/>
        <end position="1297"/>
    </location>
</feature>
<reference evidence="4 5" key="1">
    <citation type="submission" date="2017-11" db="EMBL/GenBank/DDBJ databases">
        <title>Taxonomic description and genome sequences of Spirosoma HA7 sp. nov., isolated from pollen microhabitat of Corylus avellana.</title>
        <authorList>
            <person name="Ambika Manirajan B."/>
            <person name="Suarez C."/>
            <person name="Ratering S."/>
            <person name="Geissler-Plaum R."/>
            <person name="Cardinale M."/>
            <person name="Sylvia S."/>
        </authorList>
    </citation>
    <scope>NUCLEOTIDE SEQUENCE [LARGE SCALE GENOMIC DNA]</scope>
    <source>
        <strain evidence="4 5">HA7</strain>
    </source>
</reference>
<keyword evidence="1" id="KW-0732">Signal</keyword>
<accession>A0A2K8YZC6</accession>
<gene>
    <name evidence="4" type="ORF">CWM47_14755</name>
</gene>
<dbReference type="Pfam" id="PF18962">
    <property type="entry name" value="Por_Secre_tail"/>
    <property type="match status" value="1"/>
</dbReference>
<evidence type="ECO:0000256" key="1">
    <source>
        <dbReference type="SAM" id="SignalP"/>
    </source>
</evidence>
<feature type="domain" description="Ig-like" evidence="3">
    <location>
        <begin position="372"/>
        <end position="452"/>
    </location>
</feature>